<keyword evidence="3" id="KW-1133">Transmembrane helix</keyword>
<protein>
    <submittedName>
        <fullName evidence="5">Sugar transferase</fullName>
        <ecNumber evidence="5">2.7.8.-</ecNumber>
    </submittedName>
</protein>
<keyword evidence="6" id="KW-1185">Reference proteome</keyword>
<keyword evidence="3" id="KW-0472">Membrane</keyword>
<evidence type="ECO:0000313" key="6">
    <source>
        <dbReference type="Proteomes" id="UP001623232"/>
    </source>
</evidence>
<dbReference type="InterPro" id="IPR003362">
    <property type="entry name" value="Bact_transf"/>
</dbReference>
<dbReference type="Pfam" id="PF02397">
    <property type="entry name" value="Bac_transf"/>
    <property type="match status" value="1"/>
</dbReference>
<gene>
    <name evidence="5" type="ORF">QEZ52_04105</name>
</gene>
<accession>A0ABZ2XWL1</accession>
<keyword evidence="2" id="KW-0270">Exopolysaccharide synthesis</keyword>
<evidence type="ECO:0000256" key="1">
    <source>
        <dbReference type="ARBA" id="ARBA00006464"/>
    </source>
</evidence>
<dbReference type="EC" id="2.7.8.-" evidence="5"/>
<keyword evidence="3" id="KW-0812">Transmembrane</keyword>
<organism evidence="5 6">
    <name type="scientific">Aliisedimentitalea scapharcae</name>
    <dbReference type="NCBI Taxonomy" id="1524259"/>
    <lineage>
        <taxon>Bacteria</taxon>
        <taxon>Pseudomonadati</taxon>
        <taxon>Pseudomonadota</taxon>
        <taxon>Alphaproteobacteria</taxon>
        <taxon>Rhodobacterales</taxon>
        <taxon>Roseobacteraceae</taxon>
        <taxon>Aliisedimentitalea</taxon>
    </lineage>
</organism>
<dbReference type="PANTHER" id="PTHR30576:SF10">
    <property type="entry name" value="SLL5057 PROTEIN"/>
    <property type="match status" value="1"/>
</dbReference>
<feature type="transmembrane region" description="Helical" evidence="3">
    <location>
        <begin position="23"/>
        <end position="49"/>
    </location>
</feature>
<feature type="domain" description="Bacterial sugar transferase" evidence="4">
    <location>
        <begin position="21"/>
        <end position="208"/>
    </location>
</feature>
<evidence type="ECO:0000256" key="3">
    <source>
        <dbReference type="SAM" id="Phobius"/>
    </source>
</evidence>
<comment type="similarity">
    <text evidence="1">Belongs to the bacterial sugar transferase family.</text>
</comment>
<dbReference type="Proteomes" id="UP001623232">
    <property type="component" value="Chromosome"/>
</dbReference>
<dbReference type="PANTHER" id="PTHR30576">
    <property type="entry name" value="COLANIC BIOSYNTHESIS UDP-GLUCOSE LIPID CARRIER TRANSFERASE"/>
    <property type="match status" value="1"/>
</dbReference>
<dbReference type="EMBL" id="CP123584">
    <property type="protein sequence ID" value="WZK89739.1"/>
    <property type="molecule type" value="Genomic_DNA"/>
</dbReference>
<reference evidence="5 6" key="1">
    <citation type="submission" date="2023-04" db="EMBL/GenBank/DDBJ databases">
        <title>Complete genome sequence of Alisedimentitalea scapharcae.</title>
        <authorList>
            <person name="Rong J.-C."/>
            <person name="Yi M.-L."/>
            <person name="Zhao Q."/>
        </authorList>
    </citation>
    <scope>NUCLEOTIDE SEQUENCE [LARGE SCALE GENOMIC DNA]</scope>
    <source>
        <strain evidence="5 6">KCTC 42119</strain>
    </source>
</reference>
<evidence type="ECO:0000256" key="2">
    <source>
        <dbReference type="ARBA" id="ARBA00023169"/>
    </source>
</evidence>
<dbReference type="RefSeq" id="WP_406648179.1">
    <property type="nucleotide sequence ID" value="NZ_CP123584.1"/>
</dbReference>
<evidence type="ECO:0000313" key="5">
    <source>
        <dbReference type="EMBL" id="WZK89739.1"/>
    </source>
</evidence>
<name>A0ABZ2XWL1_9RHOB</name>
<evidence type="ECO:0000259" key="4">
    <source>
        <dbReference type="Pfam" id="PF02397"/>
    </source>
</evidence>
<sequence>MTMMTVNSVCSKPKTRGWRHKRLLDLVLCAIALPALVPVLFFIGLAVMVTSRGPAFFVQTRVGLAGDTFEMLKFRSMYVDAESRRNEVGHLSDRQGICLKVKHDPRITPIGRFLRRWSLDELPQVINVLTGDMSFVGPRPGLPCEVAQYPEAAHQRHDVLPGITGLWQVSGRAEIGFDEMIELDLEYVRQISLWIDLRILFRTVRVVMGGQGAY</sequence>
<keyword evidence="5" id="KW-0808">Transferase</keyword>
<proteinExistence type="inferred from homology"/>
<dbReference type="GO" id="GO:0016740">
    <property type="term" value="F:transferase activity"/>
    <property type="evidence" value="ECO:0007669"/>
    <property type="project" value="UniProtKB-KW"/>
</dbReference>